<dbReference type="AlphaFoldDB" id="A0A645I5K8"/>
<evidence type="ECO:0000313" key="1">
    <source>
        <dbReference type="EMBL" id="MPN46591.1"/>
    </source>
</evidence>
<comment type="caution">
    <text evidence="1">The sequence shown here is derived from an EMBL/GenBank/DDBJ whole genome shotgun (WGS) entry which is preliminary data.</text>
</comment>
<dbReference type="EMBL" id="VSSQ01107378">
    <property type="protein sequence ID" value="MPN46591.1"/>
    <property type="molecule type" value="Genomic_DNA"/>
</dbReference>
<sequence length="49" mass="5377">MQFYIKIQSGGMDERLYGTFAAPDPVPSGIYGYRSGEQGGDHNEGIPRI</sequence>
<proteinExistence type="predicted"/>
<gene>
    <name evidence="1" type="ORF">SDC9_194182</name>
</gene>
<organism evidence="1">
    <name type="scientific">bioreactor metagenome</name>
    <dbReference type="NCBI Taxonomy" id="1076179"/>
    <lineage>
        <taxon>unclassified sequences</taxon>
        <taxon>metagenomes</taxon>
        <taxon>ecological metagenomes</taxon>
    </lineage>
</organism>
<protein>
    <submittedName>
        <fullName evidence="1">Uncharacterized protein</fullName>
    </submittedName>
</protein>
<name>A0A645I5K8_9ZZZZ</name>
<accession>A0A645I5K8</accession>
<reference evidence="1" key="1">
    <citation type="submission" date="2019-08" db="EMBL/GenBank/DDBJ databases">
        <authorList>
            <person name="Kucharzyk K."/>
            <person name="Murdoch R.W."/>
            <person name="Higgins S."/>
            <person name="Loffler F."/>
        </authorList>
    </citation>
    <scope>NUCLEOTIDE SEQUENCE</scope>
</reference>